<proteinExistence type="inferred from homology"/>
<keyword evidence="4 6" id="KW-0812">Transmembrane</keyword>
<organism evidence="7 8">
    <name type="scientific">Eleusine coracana subsp. coracana</name>
    <dbReference type="NCBI Taxonomy" id="191504"/>
    <lineage>
        <taxon>Eukaryota</taxon>
        <taxon>Viridiplantae</taxon>
        <taxon>Streptophyta</taxon>
        <taxon>Embryophyta</taxon>
        <taxon>Tracheophyta</taxon>
        <taxon>Spermatophyta</taxon>
        <taxon>Magnoliopsida</taxon>
        <taxon>Liliopsida</taxon>
        <taxon>Poales</taxon>
        <taxon>Poaceae</taxon>
        <taxon>PACMAD clade</taxon>
        <taxon>Chloridoideae</taxon>
        <taxon>Cynodonteae</taxon>
        <taxon>Eleusininae</taxon>
        <taxon>Eleusine</taxon>
    </lineage>
</organism>
<evidence type="ECO:0000256" key="3">
    <source>
        <dbReference type="ARBA" id="ARBA00022603"/>
    </source>
</evidence>
<keyword evidence="4 6" id="KW-0735">Signal-anchor</keyword>
<dbReference type="Proteomes" id="UP001054889">
    <property type="component" value="Unassembled WGS sequence"/>
</dbReference>
<dbReference type="GO" id="GO:0005768">
    <property type="term" value="C:endosome"/>
    <property type="evidence" value="ECO:0007669"/>
    <property type="project" value="TreeGrafter"/>
</dbReference>
<keyword evidence="6" id="KW-0808">Transferase</keyword>
<dbReference type="InterPro" id="IPR004159">
    <property type="entry name" value="Put_SAM_MeTrfase"/>
</dbReference>
<evidence type="ECO:0000313" key="7">
    <source>
        <dbReference type="EMBL" id="GJM92296.1"/>
    </source>
</evidence>
<dbReference type="GO" id="GO:0008168">
    <property type="term" value="F:methyltransferase activity"/>
    <property type="evidence" value="ECO:0007669"/>
    <property type="project" value="UniProtKB-UniRule"/>
</dbReference>
<reference evidence="7" key="1">
    <citation type="journal article" date="2018" name="DNA Res.">
        <title>Multiple hybrid de novo genome assembly of finger millet, an orphan allotetraploid crop.</title>
        <authorList>
            <person name="Hatakeyama M."/>
            <person name="Aluri S."/>
            <person name="Balachadran M.T."/>
            <person name="Sivarajan S.R."/>
            <person name="Patrignani A."/>
            <person name="Gruter S."/>
            <person name="Poveda L."/>
            <person name="Shimizu-Inatsugi R."/>
            <person name="Baeten J."/>
            <person name="Francoijs K.J."/>
            <person name="Nataraja K.N."/>
            <person name="Reddy Y.A.N."/>
            <person name="Phadnis S."/>
            <person name="Ravikumar R.L."/>
            <person name="Schlapbach R."/>
            <person name="Sreeman S.M."/>
            <person name="Shimizu K.K."/>
        </authorList>
    </citation>
    <scope>NUCLEOTIDE SEQUENCE</scope>
</reference>
<evidence type="ECO:0000256" key="1">
    <source>
        <dbReference type="ARBA" id="ARBA00004606"/>
    </source>
</evidence>
<dbReference type="GO" id="GO:0016020">
    <property type="term" value="C:membrane"/>
    <property type="evidence" value="ECO:0007669"/>
    <property type="project" value="UniProtKB-SubCell"/>
</dbReference>
<dbReference type="EC" id="2.1.1.-" evidence="6"/>
<keyword evidence="3 6" id="KW-0489">Methyltransferase</keyword>
<dbReference type="AlphaFoldDB" id="A0AAV5C0V9"/>
<name>A0AAV5C0V9_ELECO</name>
<dbReference type="EMBL" id="BQKI01000004">
    <property type="protein sequence ID" value="GJM92296.1"/>
    <property type="molecule type" value="Genomic_DNA"/>
</dbReference>
<comment type="caution">
    <text evidence="7">The sequence shown here is derived from an EMBL/GenBank/DDBJ whole genome shotgun (WGS) entry which is preliminary data.</text>
</comment>
<dbReference type="SUPFAM" id="SSF53335">
    <property type="entry name" value="S-adenosyl-L-methionine-dependent methyltransferases"/>
    <property type="match status" value="1"/>
</dbReference>
<dbReference type="Pfam" id="PF03141">
    <property type="entry name" value="Methyltransf_29"/>
    <property type="match status" value="1"/>
</dbReference>
<evidence type="ECO:0000256" key="6">
    <source>
        <dbReference type="RuleBase" id="RU366043"/>
    </source>
</evidence>
<comment type="similarity">
    <text evidence="2 6">Belongs to the methyltransferase superfamily.</text>
</comment>
<evidence type="ECO:0000256" key="2">
    <source>
        <dbReference type="ARBA" id="ARBA00008361"/>
    </source>
</evidence>
<protein>
    <recommendedName>
        <fullName evidence="6">Methyltransferase</fullName>
        <ecNumber evidence="6">2.1.1.-</ecNumber>
    </recommendedName>
</protein>
<dbReference type="PANTHER" id="PTHR10108">
    <property type="entry name" value="SAM-DEPENDENT METHYLTRANSFERASE"/>
    <property type="match status" value="1"/>
</dbReference>
<keyword evidence="6" id="KW-0325">Glycoprotein</keyword>
<dbReference type="GO" id="GO:0005802">
    <property type="term" value="C:trans-Golgi network"/>
    <property type="evidence" value="ECO:0007669"/>
    <property type="project" value="TreeGrafter"/>
</dbReference>
<reference evidence="7" key="2">
    <citation type="submission" date="2021-12" db="EMBL/GenBank/DDBJ databases">
        <title>Resequencing data analysis of finger millet.</title>
        <authorList>
            <person name="Hatakeyama M."/>
            <person name="Aluri S."/>
            <person name="Balachadran M.T."/>
            <person name="Sivarajan S.R."/>
            <person name="Poveda L."/>
            <person name="Shimizu-Inatsugi R."/>
            <person name="Schlapbach R."/>
            <person name="Sreeman S.M."/>
            <person name="Shimizu K.K."/>
        </authorList>
    </citation>
    <scope>NUCLEOTIDE SEQUENCE</scope>
</reference>
<evidence type="ECO:0000313" key="8">
    <source>
        <dbReference type="Proteomes" id="UP001054889"/>
    </source>
</evidence>
<evidence type="ECO:0000256" key="5">
    <source>
        <dbReference type="ARBA" id="ARBA00037847"/>
    </source>
</evidence>
<dbReference type="InterPro" id="IPR029063">
    <property type="entry name" value="SAM-dependent_MTases_sf"/>
</dbReference>
<accession>A0AAV5C0V9</accession>
<dbReference type="GO" id="GO:0032259">
    <property type="term" value="P:methylation"/>
    <property type="evidence" value="ECO:0007669"/>
    <property type="project" value="UniProtKB-KW"/>
</dbReference>
<comment type="subcellular location">
    <subcellularLocation>
        <location evidence="5">Endomembrane system</location>
        <topology evidence="5">Single-pass membrane protein</topology>
    </subcellularLocation>
    <subcellularLocation>
        <location evidence="1 6">Membrane</location>
        <topology evidence="1 6">Single-pass type II membrane protein</topology>
    </subcellularLocation>
</comment>
<dbReference type="PANTHER" id="PTHR10108:SF968">
    <property type="entry name" value="METHYLTRANSFERASE PMT19-RELATED"/>
    <property type="match status" value="1"/>
</dbReference>
<sequence length="145" mass="16120">MDMNAAFGGFAAAMSKYPIWVMNVVPAYVTNNTIGIIYERGLVGTYMDWCEAFSTYPRTYDLIHADGIFSLYIHKCGIIDILVEMDRILRPGGAAIVRDRGDVVLKVKKDADRLGWRSQTVDTENGALDPEKLLIVDKSFPLPGS</sequence>
<keyword evidence="8" id="KW-1185">Reference proteome</keyword>
<gene>
    <name evidence="7" type="primary">ga08756</name>
    <name evidence="7" type="ORF">PR202_ga08756</name>
</gene>
<evidence type="ECO:0000256" key="4">
    <source>
        <dbReference type="ARBA" id="ARBA00022968"/>
    </source>
</evidence>